<comment type="caution">
    <text evidence="1">The sequence shown here is derived from an EMBL/GenBank/DDBJ whole genome shotgun (WGS) entry which is preliminary data.</text>
</comment>
<keyword evidence="2" id="KW-1185">Reference proteome</keyword>
<evidence type="ECO:0000313" key="1">
    <source>
        <dbReference type="EMBL" id="KAJ1128778.1"/>
    </source>
</evidence>
<dbReference type="EMBL" id="JANPWB010000011">
    <property type="protein sequence ID" value="KAJ1128778.1"/>
    <property type="molecule type" value="Genomic_DNA"/>
</dbReference>
<dbReference type="Proteomes" id="UP001066276">
    <property type="component" value="Chromosome 7"/>
</dbReference>
<sequence length="74" mass="8631">MRCRHRTRASSADRVRRVVVTGHTCPRSDLGRRLFNIESPRARQKGVQDYETTPTANETKRLQYHCLLLVRIVP</sequence>
<protein>
    <submittedName>
        <fullName evidence="1">Uncharacterized protein</fullName>
    </submittedName>
</protein>
<organism evidence="1 2">
    <name type="scientific">Pleurodeles waltl</name>
    <name type="common">Iberian ribbed newt</name>
    <dbReference type="NCBI Taxonomy" id="8319"/>
    <lineage>
        <taxon>Eukaryota</taxon>
        <taxon>Metazoa</taxon>
        <taxon>Chordata</taxon>
        <taxon>Craniata</taxon>
        <taxon>Vertebrata</taxon>
        <taxon>Euteleostomi</taxon>
        <taxon>Amphibia</taxon>
        <taxon>Batrachia</taxon>
        <taxon>Caudata</taxon>
        <taxon>Salamandroidea</taxon>
        <taxon>Salamandridae</taxon>
        <taxon>Pleurodelinae</taxon>
        <taxon>Pleurodeles</taxon>
    </lineage>
</organism>
<reference evidence="1" key="1">
    <citation type="journal article" date="2022" name="bioRxiv">
        <title>Sequencing and chromosome-scale assembly of the giantPleurodeles waltlgenome.</title>
        <authorList>
            <person name="Brown T."/>
            <person name="Elewa A."/>
            <person name="Iarovenko S."/>
            <person name="Subramanian E."/>
            <person name="Araus A.J."/>
            <person name="Petzold A."/>
            <person name="Susuki M."/>
            <person name="Suzuki K.-i.T."/>
            <person name="Hayashi T."/>
            <person name="Toyoda A."/>
            <person name="Oliveira C."/>
            <person name="Osipova E."/>
            <person name="Leigh N.D."/>
            <person name="Simon A."/>
            <person name="Yun M.H."/>
        </authorList>
    </citation>
    <scope>NUCLEOTIDE SEQUENCE</scope>
    <source>
        <strain evidence="1">20211129_DDA</strain>
        <tissue evidence="1">Liver</tissue>
    </source>
</reference>
<accession>A0AAV7PQK3</accession>
<gene>
    <name evidence="1" type="ORF">NDU88_007153</name>
</gene>
<proteinExistence type="predicted"/>
<evidence type="ECO:0000313" key="2">
    <source>
        <dbReference type="Proteomes" id="UP001066276"/>
    </source>
</evidence>
<dbReference type="AlphaFoldDB" id="A0AAV7PQK3"/>
<name>A0AAV7PQK3_PLEWA</name>